<dbReference type="Gene3D" id="1.10.10.2840">
    <property type="entry name" value="PucR C-terminal helix-turn-helix domain"/>
    <property type="match status" value="1"/>
</dbReference>
<keyword evidence="3" id="KW-1185">Reference proteome</keyword>
<dbReference type="OrthoDB" id="3170447at2"/>
<dbReference type="EMBL" id="SMKW01000029">
    <property type="protein sequence ID" value="TDD48620.1"/>
    <property type="molecule type" value="Genomic_DNA"/>
</dbReference>
<dbReference type="PANTHER" id="PTHR33744:SF17">
    <property type="entry name" value="CONSERVED PROTEIN"/>
    <property type="match status" value="1"/>
</dbReference>
<dbReference type="InterPro" id="IPR042070">
    <property type="entry name" value="PucR_C-HTH_sf"/>
</dbReference>
<sequence>MQGLVDDDQTIAVGLGPSVEPRELVPALASARYAAGTAETRPASTKPRVCATSEMTTLSTLLEGLPAPVAQAFRSATIGPITRYDAAKGTRLLETLQTFLDSGASWTRTAATMHVNTVHYRIERVEALTGRRVANLHDRIDLQAALILHQQSKRELPAHTTETG</sequence>
<dbReference type="Pfam" id="PF13556">
    <property type="entry name" value="HTH_30"/>
    <property type="match status" value="1"/>
</dbReference>
<dbReference type="AlphaFoldDB" id="A0A4R4YV00"/>
<organism evidence="2 3">
    <name type="scientific">Saccharopolyspora elongata</name>
    <dbReference type="NCBI Taxonomy" id="2530387"/>
    <lineage>
        <taxon>Bacteria</taxon>
        <taxon>Bacillati</taxon>
        <taxon>Actinomycetota</taxon>
        <taxon>Actinomycetes</taxon>
        <taxon>Pseudonocardiales</taxon>
        <taxon>Pseudonocardiaceae</taxon>
        <taxon>Saccharopolyspora</taxon>
    </lineage>
</organism>
<evidence type="ECO:0000313" key="2">
    <source>
        <dbReference type="EMBL" id="TDD48620.1"/>
    </source>
</evidence>
<dbReference type="Proteomes" id="UP000294947">
    <property type="component" value="Unassembled WGS sequence"/>
</dbReference>
<evidence type="ECO:0000259" key="1">
    <source>
        <dbReference type="Pfam" id="PF13556"/>
    </source>
</evidence>
<comment type="caution">
    <text evidence="2">The sequence shown here is derived from an EMBL/GenBank/DDBJ whole genome shotgun (WGS) entry which is preliminary data.</text>
</comment>
<dbReference type="RefSeq" id="WP_132487918.1">
    <property type="nucleotide sequence ID" value="NZ_SMKW01000029.1"/>
</dbReference>
<dbReference type="PANTHER" id="PTHR33744">
    <property type="entry name" value="CARBOHYDRATE DIACID REGULATOR"/>
    <property type="match status" value="1"/>
</dbReference>
<gene>
    <name evidence="2" type="ORF">E1288_21860</name>
</gene>
<evidence type="ECO:0000313" key="3">
    <source>
        <dbReference type="Proteomes" id="UP000294947"/>
    </source>
</evidence>
<feature type="domain" description="PucR C-terminal helix-turn-helix" evidence="1">
    <location>
        <begin position="92"/>
        <end position="147"/>
    </location>
</feature>
<dbReference type="InterPro" id="IPR051448">
    <property type="entry name" value="CdaR-like_regulators"/>
</dbReference>
<proteinExistence type="predicted"/>
<name>A0A4R4YV00_9PSEU</name>
<accession>A0A4R4YV00</accession>
<protein>
    <submittedName>
        <fullName evidence="2">PucR family transcriptional regulator</fullName>
    </submittedName>
</protein>
<dbReference type="InterPro" id="IPR025736">
    <property type="entry name" value="PucR_C-HTH_dom"/>
</dbReference>
<reference evidence="2 3" key="1">
    <citation type="submission" date="2019-03" db="EMBL/GenBank/DDBJ databases">
        <title>Draft genome sequences of novel Actinobacteria.</title>
        <authorList>
            <person name="Sahin N."/>
            <person name="Ay H."/>
            <person name="Saygin H."/>
        </authorList>
    </citation>
    <scope>NUCLEOTIDE SEQUENCE [LARGE SCALE GENOMIC DNA]</scope>
    <source>
        <strain evidence="2 3">7K502</strain>
    </source>
</reference>